<dbReference type="Proteomes" id="UP000298416">
    <property type="component" value="Unassembled WGS sequence"/>
</dbReference>
<accession>A0A8X8VUH5</accession>
<proteinExistence type="predicted"/>
<evidence type="ECO:0000313" key="3">
    <source>
        <dbReference type="Proteomes" id="UP000298416"/>
    </source>
</evidence>
<dbReference type="PANTHER" id="PTHR31956:SF1">
    <property type="entry name" value="NON-SPECIFIC PHOSPHOLIPASE C1"/>
    <property type="match status" value="1"/>
</dbReference>
<organism evidence="2">
    <name type="scientific">Salvia splendens</name>
    <name type="common">Scarlet sage</name>
    <dbReference type="NCBI Taxonomy" id="180675"/>
    <lineage>
        <taxon>Eukaryota</taxon>
        <taxon>Viridiplantae</taxon>
        <taxon>Streptophyta</taxon>
        <taxon>Embryophyta</taxon>
        <taxon>Tracheophyta</taxon>
        <taxon>Spermatophyta</taxon>
        <taxon>Magnoliopsida</taxon>
        <taxon>eudicotyledons</taxon>
        <taxon>Gunneridae</taxon>
        <taxon>Pentapetalae</taxon>
        <taxon>asterids</taxon>
        <taxon>lamiids</taxon>
        <taxon>Lamiales</taxon>
        <taxon>Lamiaceae</taxon>
        <taxon>Nepetoideae</taxon>
        <taxon>Mentheae</taxon>
        <taxon>Salviinae</taxon>
        <taxon>Salvia</taxon>
        <taxon>Salvia subgen. Calosphace</taxon>
        <taxon>core Calosphace</taxon>
    </lineage>
</organism>
<comment type="caution">
    <text evidence="2">The sequence shown here is derived from an EMBL/GenBank/DDBJ whole genome shotgun (WGS) entry which is preliminary data.</text>
</comment>
<dbReference type="Gene3D" id="3.40.720.10">
    <property type="entry name" value="Alkaline Phosphatase, subunit A"/>
    <property type="match status" value="1"/>
</dbReference>
<dbReference type="EMBL" id="PNBA02000990">
    <property type="protein sequence ID" value="KAG6382624.1"/>
    <property type="molecule type" value="Genomic_DNA"/>
</dbReference>
<dbReference type="GO" id="GO:0009395">
    <property type="term" value="P:phospholipid catabolic process"/>
    <property type="evidence" value="ECO:0007669"/>
    <property type="project" value="TreeGrafter"/>
</dbReference>
<gene>
    <name evidence="2" type="ORF">SASPL_157690</name>
</gene>
<dbReference type="PANTHER" id="PTHR31956">
    <property type="entry name" value="NON-SPECIFIC PHOSPHOLIPASE C4-RELATED"/>
    <property type="match status" value="1"/>
</dbReference>
<evidence type="ECO:0000313" key="2">
    <source>
        <dbReference type="EMBL" id="KAG6382624.1"/>
    </source>
</evidence>
<dbReference type="GO" id="GO:0042578">
    <property type="term" value="F:phosphoric ester hydrolase activity"/>
    <property type="evidence" value="ECO:0007669"/>
    <property type="project" value="UniProtKB-ARBA"/>
</dbReference>
<sequence>MTWRRGRARTPVEGVPNPDGIIGPDPYYSEFNRLGVRVPTLLISPRIDKGSVIHEPSGPTLTSQYEHSSIPTTVKKLFNLNSNFLTKRDAWAGTFDNKTIILNYLVFTETKECSVRASAEALHSDSVLEKLPEVKMALRPRGAREDERLSEYVEDAVKRFLEAGRAALKAGANESP</sequence>
<dbReference type="InterPro" id="IPR007312">
    <property type="entry name" value="Phosphoesterase"/>
</dbReference>
<evidence type="ECO:0000256" key="1">
    <source>
        <dbReference type="ARBA" id="ARBA00022801"/>
    </source>
</evidence>
<protein>
    <submittedName>
        <fullName evidence="2">Uncharacterized protein</fullName>
    </submittedName>
</protein>
<reference evidence="2" key="2">
    <citation type="submission" date="2020-08" db="EMBL/GenBank/DDBJ databases">
        <title>Plant Genome Project.</title>
        <authorList>
            <person name="Zhang R.-G."/>
        </authorList>
    </citation>
    <scope>NUCLEOTIDE SEQUENCE</scope>
    <source>
        <strain evidence="2">Huo1</strain>
        <tissue evidence="2">Leaf</tissue>
    </source>
</reference>
<dbReference type="InterPro" id="IPR017850">
    <property type="entry name" value="Alkaline_phosphatase_core_sf"/>
</dbReference>
<name>A0A8X8VUH5_SALSN</name>
<keyword evidence="1" id="KW-0378">Hydrolase</keyword>
<reference evidence="2" key="1">
    <citation type="submission" date="2018-01" db="EMBL/GenBank/DDBJ databases">
        <authorList>
            <person name="Mao J.F."/>
        </authorList>
    </citation>
    <scope>NUCLEOTIDE SEQUENCE</scope>
    <source>
        <strain evidence="2">Huo1</strain>
        <tissue evidence="2">Leaf</tissue>
    </source>
</reference>
<keyword evidence="3" id="KW-1185">Reference proteome</keyword>
<dbReference type="Pfam" id="PF04185">
    <property type="entry name" value="Phosphoesterase"/>
    <property type="match status" value="1"/>
</dbReference>
<dbReference type="AlphaFoldDB" id="A0A8X8VUH5"/>